<dbReference type="GeneTree" id="ENSGT00940000168622"/>
<evidence type="ECO:0000256" key="2">
    <source>
        <dbReference type="SAM" id="Phobius"/>
    </source>
</evidence>
<dbReference type="Proteomes" id="UP000008144">
    <property type="component" value="Chromosome 10"/>
</dbReference>
<evidence type="ECO:0000313" key="3">
    <source>
        <dbReference type="Ensembl" id="ENSCINP00000032242.1"/>
    </source>
</evidence>
<sequence>TPGRRWRVEWSKTPQPVQIKLKTIRGIRDKVPKGRYVVMISLYDRLGGHVLRWSRRLGQQWGGATLPVYHDGHYSNTEIHLEQSVFTVLPPQWKVQPGMILVFELFLLRGSISPIDRVVAWGAFPICDSNFAIVQGHYKLPMLRGHMDYRITKHETIEKLIASDIDHWISNLYIQVVRLPRYLSGQKEYEVELQFTSGLLSHPDRIENSEEAVDGEKIPIMEDGEDNNSSTGVGWLLYFGTSGKSGPSVDLTSSTSGVKSGMSSSINEGSGSNVLRKRKMSRTSVERHSPKVDKKPPPPKLTRMEELERHTFSVQPPFSSKGKLQRYYRYVSRMFISEMGFSLWRTKDFWITILLLVLLWFARLYIHYCGQWLFLQALRLPVNTFIFFPYTVNLNYQADLLTTAEEVGEVVLGPISNIIVQVLLVLFSWVSQKALGSFPLIFSKLILAFSLWVVFDPIMILIVDAALGRYTNSASQPIGDAFKLYWHFLRVEGSGVIGIPMVIFLYAVVMFTAFVILYLYFLKLHNNGRILDVFHRLCGKEEAFFVPYDLELSNQELSFIVKKAEQWRGEDGERRKVTVYDYIWSEEIDPMKGEKVEEVTTHIAIHTLHLDGLREIYRHFLRLPATDGAIVEVFGELGTTNLTPDVKTALLKRANSLENI</sequence>
<protein>
    <submittedName>
        <fullName evidence="3">Uncharacterized protein</fullName>
    </submittedName>
</protein>
<organism evidence="3 4">
    <name type="scientific">Ciona intestinalis</name>
    <name type="common">Transparent sea squirt</name>
    <name type="synonym">Ascidia intestinalis</name>
    <dbReference type="NCBI Taxonomy" id="7719"/>
    <lineage>
        <taxon>Eukaryota</taxon>
        <taxon>Metazoa</taxon>
        <taxon>Chordata</taxon>
        <taxon>Tunicata</taxon>
        <taxon>Ascidiacea</taxon>
        <taxon>Phlebobranchia</taxon>
        <taxon>Cionidae</taxon>
        <taxon>Ciona</taxon>
    </lineage>
</organism>
<feature type="region of interest" description="Disordered" evidence="1">
    <location>
        <begin position="244"/>
        <end position="300"/>
    </location>
</feature>
<dbReference type="Ensembl" id="ENSCINT00000034407.1">
    <property type="protein sequence ID" value="ENSCINP00000032242.1"/>
    <property type="gene ID" value="ENSCING00000019683.1"/>
</dbReference>
<dbReference type="PANTHER" id="PTHR33862:SF3">
    <property type="entry name" value="OROFACIAL CLEFT 1 CANDIDATE GENE 1 PROTEIN"/>
    <property type="match status" value="1"/>
</dbReference>
<dbReference type="InterPro" id="IPR031390">
    <property type="entry name" value="OFCC1"/>
</dbReference>
<keyword evidence="2" id="KW-0812">Transmembrane</keyword>
<dbReference type="OMA" id="KWEHHHR"/>
<dbReference type="AlphaFoldDB" id="H2XRF8"/>
<feature type="transmembrane region" description="Helical" evidence="2">
    <location>
        <begin position="497"/>
        <end position="521"/>
    </location>
</feature>
<feature type="transmembrane region" description="Helical" evidence="2">
    <location>
        <begin position="410"/>
        <end position="430"/>
    </location>
</feature>
<name>H2XRF8_CIOIN</name>
<reference evidence="3" key="4">
    <citation type="submission" date="2025-09" db="UniProtKB">
        <authorList>
            <consortium name="Ensembl"/>
        </authorList>
    </citation>
    <scope>IDENTIFICATION</scope>
</reference>
<keyword evidence="2" id="KW-0472">Membrane</keyword>
<feature type="compositionally biased region" description="Low complexity" evidence="1">
    <location>
        <begin position="252"/>
        <end position="265"/>
    </location>
</feature>
<dbReference type="InParanoid" id="H2XRF8"/>
<feature type="transmembrane region" description="Helical" evidence="2">
    <location>
        <begin position="349"/>
        <end position="366"/>
    </location>
</feature>
<evidence type="ECO:0000256" key="1">
    <source>
        <dbReference type="SAM" id="MobiDB-lite"/>
    </source>
</evidence>
<dbReference type="EMBL" id="EAAA01000638">
    <property type="status" value="NOT_ANNOTATED_CDS"/>
    <property type="molecule type" value="Genomic_DNA"/>
</dbReference>
<feature type="transmembrane region" description="Helical" evidence="2">
    <location>
        <begin position="442"/>
        <end position="463"/>
    </location>
</feature>
<reference evidence="4" key="1">
    <citation type="journal article" date="2002" name="Science">
        <title>The draft genome of Ciona intestinalis: insights into chordate and vertebrate origins.</title>
        <authorList>
            <person name="Dehal P."/>
            <person name="Satou Y."/>
            <person name="Campbell R.K."/>
            <person name="Chapman J."/>
            <person name="Degnan B."/>
            <person name="De Tomaso A."/>
            <person name="Davidson B."/>
            <person name="Di Gregorio A."/>
            <person name="Gelpke M."/>
            <person name="Goodstein D.M."/>
            <person name="Harafuji N."/>
            <person name="Hastings K.E."/>
            <person name="Ho I."/>
            <person name="Hotta K."/>
            <person name="Huang W."/>
            <person name="Kawashima T."/>
            <person name="Lemaire P."/>
            <person name="Martinez D."/>
            <person name="Meinertzhagen I.A."/>
            <person name="Necula S."/>
            <person name="Nonaka M."/>
            <person name="Putnam N."/>
            <person name="Rash S."/>
            <person name="Saiga H."/>
            <person name="Satake M."/>
            <person name="Terry A."/>
            <person name="Yamada L."/>
            <person name="Wang H.G."/>
            <person name="Awazu S."/>
            <person name="Azumi K."/>
            <person name="Boore J."/>
            <person name="Branno M."/>
            <person name="Chin-Bow S."/>
            <person name="DeSantis R."/>
            <person name="Doyle S."/>
            <person name="Francino P."/>
            <person name="Keys D.N."/>
            <person name="Haga S."/>
            <person name="Hayashi H."/>
            <person name="Hino K."/>
            <person name="Imai K.S."/>
            <person name="Inaba K."/>
            <person name="Kano S."/>
            <person name="Kobayashi K."/>
            <person name="Kobayashi M."/>
            <person name="Lee B.I."/>
            <person name="Makabe K.W."/>
            <person name="Manohar C."/>
            <person name="Matassi G."/>
            <person name="Medina M."/>
            <person name="Mochizuki Y."/>
            <person name="Mount S."/>
            <person name="Morishita T."/>
            <person name="Miura S."/>
            <person name="Nakayama A."/>
            <person name="Nishizaka S."/>
            <person name="Nomoto H."/>
            <person name="Ohta F."/>
            <person name="Oishi K."/>
            <person name="Rigoutsos I."/>
            <person name="Sano M."/>
            <person name="Sasaki A."/>
            <person name="Sasakura Y."/>
            <person name="Shoguchi E."/>
            <person name="Shin-i T."/>
            <person name="Spagnuolo A."/>
            <person name="Stainier D."/>
            <person name="Suzuki M.M."/>
            <person name="Tassy O."/>
            <person name="Takatori N."/>
            <person name="Tokuoka M."/>
            <person name="Yagi K."/>
            <person name="Yoshizaki F."/>
            <person name="Wada S."/>
            <person name="Zhang C."/>
            <person name="Hyatt P.D."/>
            <person name="Larimer F."/>
            <person name="Detter C."/>
            <person name="Doggett N."/>
            <person name="Glavina T."/>
            <person name="Hawkins T."/>
            <person name="Richardson P."/>
            <person name="Lucas S."/>
            <person name="Kohara Y."/>
            <person name="Levine M."/>
            <person name="Satoh N."/>
            <person name="Rokhsar D.S."/>
        </authorList>
    </citation>
    <scope>NUCLEOTIDE SEQUENCE [LARGE SCALE GENOMIC DNA]</scope>
</reference>
<keyword evidence="2" id="KW-1133">Transmembrane helix</keyword>
<keyword evidence="4" id="KW-1185">Reference proteome</keyword>
<evidence type="ECO:0000313" key="4">
    <source>
        <dbReference type="Proteomes" id="UP000008144"/>
    </source>
</evidence>
<dbReference type="PANTHER" id="PTHR33862">
    <property type="entry name" value="OROFACIAL CLEFT 1 CANDIDATE GENE 1 PROTEIN"/>
    <property type="match status" value="1"/>
</dbReference>
<reference evidence="3" key="2">
    <citation type="journal article" date="2008" name="Genome Biol.">
        <title>Improved genome assembly and evidence-based global gene model set for the chordate Ciona intestinalis: new insight into intron and operon populations.</title>
        <authorList>
            <person name="Satou Y."/>
            <person name="Mineta K."/>
            <person name="Ogasawara M."/>
            <person name="Sasakura Y."/>
            <person name="Shoguchi E."/>
            <person name="Ueno K."/>
            <person name="Yamada L."/>
            <person name="Matsumoto J."/>
            <person name="Wasserscheid J."/>
            <person name="Dewar K."/>
            <person name="Wiley G.B."/>
            <person name="Macmil S.L."/>
            <person name="Roe B.A."/>
            <person name="Zeller R.W."/>
            <person name="Hastings K.E."/>
            <person name="Lemaire P."/>
            <person name="Lindquist E."/>
            <person name="Endo T."/>
            <person name="Hotta K."/>
            <person name="Inaba K."/>
        </authorList>
    </citation>
    <scope>NUCLEOTIDE SEQUENCE [LARGE SCALE GENOMIC DNA]</scope>
    <source>
        <strain evidence="3">wild type</strain>
    </source>
</reference>
<feature type="compositionally biased region" description="Basic and acidic residues" evidence="1">
    <location>
        <begin position="284"/>
        <end position="300"/>
    </location>
</feature>
<feature type="transmembrane region" description="Helical" evidence="2">
    <location>
        <begin position="373"/>
        <end position="390"/>
    </location>
</feature>
<reference evidence="3" key="3">
    <citation type="submission" date="2025-08" db="UniProtKB">
        <authorList>
            <consortium name="Ensembl"/>
        </authorList>
    </citation>
    <scope>IDENTIFICATION</scope>
</reference>
<proteinExistence type="predicted"/>
<dbReference type="HOGENOM" id="CLU_465862_0_0_1"/>
<accession>H2XRF8</accession>